<dbReference type="EMBL" id="LMXB01000019">
    <property type="protein sequence ID" value="KUO22108.1"/>
    <property type="molecule type" value="Genomic_DNA"/>
</dbReference>
<dbReference type="PANTHER" id="PTHR36445:SF1">
    <property type="entry name" value="GTP CYCLOHYDROLASE MPTA"/>
    <property type="match status" value="1"/>
</dbReference>
<dbReference type="InterPro" id="IPR003801">
    <property type="entry name" value="GTP_cyclohydrolase_FolE2/MptA"/>
</dbReference>
<protein>
    <submittedName>
        <fullName evidence="2">GTP cyclohydrolase</fullName>
    </submittedName>
</protein>
<dbReference type="Proteomes" id="UP000053260">
    <property type="component" value="Unassembled WGS sequence"/>
</dbReference>
<reference evidence="2 3" key="1">
    <citation type="submission" date="2015-10" db="EMBL/GenBank/DDBJ databases">
        <title>Draft genome sequence of Streptomyces sp. RV15, isolated from a marine sponge.</title>
        <authorList>
            <person name="Ruckert C."/>
            <person name="Abdelmohsen U.R."/>
            <person name="Winkler A."/>
            <person name="Hentschel U."/>
            <person name="Kalinowski J."/>
            <person name="Kampfer P."/>
            <person name="Glaeser S."/>
        </authorList>
    </citation>
    <scope>NUCLEOTIDE SEQUENCE [LARGE SCALE GENOMIC DNA]</scope>
    <source>
        <strain evidence="2 3">RV15</strain>
    </source>
</reference>
<dbReference type="Pfam" id="PF02649">
    <property type="entry name" value="GCHY-1"/>
    <property type="match status" value="1"/>
</dbReference>
<dbReference type="OrthoDB" id="9774824at2"/>
<comment type="caution">
    <text evidence="2">The sequence shown here is derived from an EMBL/GenBank/DDBJ whole genome shotgun (WGS) entry which is preliminary data.</text>
</comment>
<keyword evidence="1 2" id="KW-0378">Hydrolase</keyword>
<evidence type="ECO:0000313" key="2">
    <source>
        <dbReference type="EMBL" id="KUO22108.1"/>
    </source>
</evidence>
<dbReference type="Gene3D" id="3.10.270.10">
    <property type="entry name" value="Urate Oxidase"/>
    <property type="match status" value="1"/>
</dbReference>
<dbReference type="GO" id="GO:0003934">
    <property type="term" value="F:GTP cyclohydrolase I activity"/>
    <property type="evidence" value="ECO:0007669"/>
    <property type="project" value="InterPro"/>
</dbReference>
<dbReference type="PANTHER" id="PTHR36445">
    <property type="entry name" value="GTP CYCLOHYDROLASE MPTA"/>
    <property type="match status" value="1"/>
</dbReference>
<evidence type="ECO:0000256" key="1">
    <source>
        <dbReference type="ARBA" id="ARBA00022801"/>
    </source>
</evidence>
<name>A0A101V427_9ACTN</name>
<evidence type="ECO:0000313" key="3">
    <source>
        <dbReference type="Proteomes" id="UP000053260"/>
    </source>
</evidence>
<proteinExistence type="predicted"/>
<sequence length="255" mass="28456">MHDIQNETDPRGIEIDDVGISGLRYPLYFEDGHLRQEGIAEIEVTVRLQQDRRGTHMSRMVALAHDHLRRFDPRKLPYVLKVGADLLDAPALAVTIDVPLSTRVVAPSSGEESWQVHDVRFEGRWDDGDATVVTSITTEVTSLCPCSKAISDYGAHNQRSRVTLSVTGHGDTPYPLRVQEAVGLLERCASAPVVPLVKRTDERVLTMQAYDHPVFVEDMARDVSLACRERGLVHAVRVRNLESIHSHDAVARISR</sequence>
<accession>A0A101V427</accession>
<dbReference type="AlphaFoldDB" id="A0A101V427"/>
<keyword evidence="3" id="KW-1185">Reference proteome</keyword>
<dbReference type="RefSeq" id="WP_067017050.1">
    <property type="nucleotide sequence ID" value="NZ_KQ949076.1"/>
</dbReference>
<organism evidence="2 3">
    <name type="scientific">Streptomyces dysideae</name>
    <dbReference type="NCBI Taxonomy" id="909626"/>
    <lineage>
        <taxon>Bacteria</taxon>
        <taxon>Bacillati</taxon>
        <taxon>Actinomycetota</taxon>
        <taxon>Actinomycetes</taxon>
        <taxon>Kitasatosporales</taxon>
        <taxon>Streptomycetaceae</taxon>
        <taxon>Streptomyces</taxon>
    </lineage>
</organism>
<gene>
    <name evidence="2" type="ORF">AQJ91_05865</name>
</gene>
<dbReference type="STRING" id="909626.AQJ91_05865"/>